<evidence type="ECO:0000256" key="4">
    <source>
        <dbReference type="ARBA" id="ARBA00022989"/>
    </source>
</evidence>
<feature type="transmembrane region" description="Helical" evidence="7">
    <location>
        <begin position="232"/>
        <end position="252"/>
    </location>
</feature>
<dbReference type="InterPro" id="IPR010619">
    <property type="entry name" value="ThrE-like_N"/>
</dbReference>
<evidence type="ECO:0000256" key="6">
    <source>
        <dbReference type="ARBA" id="ARBA00034125"/>
    </source>
</evidence>
<keyword evidence="5 7" id="KW-0472">Membrane</keyword>
<protein>
    <submittedName>
        <fullName evidence="9">Uncharacterized membrane protein YjjP (DUF1212 family)</fullName>
    </submittedName>
</protein>
<dbReference type="PANTHER" id="PTHR34390:SF2">
    <property type="entry name" value="SUCCINATE TRANSPORTER SUBUNIT YJJP-RELATED"/>
    <property type="match status" value="1"/>
</dbReference>
<reference evidence="9 10" key="1">
    <citation type="submission" date="2020-03" db="EMBL/GenBank/DDBJ databases">
        <title>Genomic Encyclopedia of Type Strains, Phase IV (KMG-IV): sequencing the most valuable type-strain genomes for metagenomic binning, comparative biology and taxonomic classification.</title>
        <authorList>
            <person name="Goeker M."/>
        </authorList>
    </citation>
    <scope>NUCLEOTIDE SEQUENCE [LARGE SCALE GENOMIC DNA]</scope>
    <source>
        <strain evidence="9 10">DSM 101599</strain>
    </source>
</reference>
<comment type="caution">
    <text evidence="9">The sequence shown here is derived from an EMBL/GenBank/DDBJ whole genome shotgun (WGS) entry which is preliminary data.</text>
</comment>
<evidence type="ECO:0000259" key="8">
    <source>
        <dbReference type="Pfam" id="PF06738"/>
    </source>
</evidence>
<name>A0ABX0U4U9_9FLAO</name>
<evidence type="ECO:0000256" key="1">
    <source>
        <dbReference type="ARBA" id="ARBA00004651"/>
    </source>
</evidence>
<evidence type="ECO:0000256" key="7">
    <source>
        <dbReference type="SAM" id="Phobius"/>
    </source>
</evidence>
<comment type="similarity">
    <text evidence="6">Belongs to the ThrE exporter (TC 2.A.79) family.</text>
</comment>
<dbReference type="Proteomes" id="UP000745859">
    <property type="component" value="Unassembled WGS sequence"/>
</dbReference>
<dbReference type="PANTHER" id="PTHR34390">
    <property type="entry name" value="UPF0442 PROTEIN YJJB-RELATED"/>
    <property type="match status" value="1"/>
</dbReference>
<organism evidence="9 10">
    <name type="scientific">Wenyingzhuangia heitensis</name>
    <dbReference type="NCBI Taxonomy" id="1487859"/>
    <lineage>
        <taxon>Bacteria</taxon>
        <taxon>Pseudomonadati</taxon>
        <taxon>Bacteroidota</taxon>
        <taxon>Flavobacteriia</taxon>
        <taxon>Flavobacteriales</taxon>
        <taxon>Flavobacteriaceae</taxon>
        <taxon>Wenyingzhuangia</taxon>
    </lineage>
</organism>
<evidence type="ECO:0000256" key="3">
    <source>
        <dbReference type="ARBA" id="ARBA00022692"/>
    </source>
</evidence>
<dbReference type="RefSeq" id="WP_167182924.1">
    <property type="nucleotide sequence ID" value="NZ_JAASQL010000001.1"/>
</dbReference>
<dbReference type="Pfam" id="PF06738">
    <property type="entry name" value="ThrE"/>
    <property type="match status" value="1"/>
</dbReference>
<keyword evidence="10" id="KW-1185">Reference proteome</keyword>
<evidence type="ECO:0000313" key="9">
    <source>
        <dbReference type="EMBL" id="NIJ43888.1"/>
    </source>
</evidence>
<feature type="domain" description="Threonine/serine exporter-like N-terminal" evidence="8">
    <location>
        <begin position="13"/>
        <end position="251"/>
    </location>
</feature>
<gene>
    <name evidence="9" type="ORF">FHR24_000327</name>
</gene>
<keyword evidence="2" id="KW-1003">Cell membrane</keyword>
<feature type="transmembrane region" description="Helical" evidence="7">
    <location>
        <begin position="168"/>
        <end position="191"/>
    </location>
</feature>
<feature type="transmembrane region" description="Helical" evidence="7">
    <location>
        <begin position="197"/>
        <end position="220"/>
    </location>
</feature>
<keyword evidence="4 7" id="KW-1133">Transmembrane helix</keyword>
<comment type="subcellular location">
    <subcellularLocation>
        <location evidence="1">Cell membrane</location>
        <topology evidence="1">Multi-pass membrane protein</topology>
    </subcellularLocation>
</comment>
<evidence type="ECO:0000256" key="2">
    <source>
        <dbReference type="ARBA" id="ARBA00022475"/>
    </source>
</evidence>
<sequence length="254" mass="28311">MKPSKQNNIVSDCLLEVGSLLMGSGASTNRIKVTIERIAETLGYETEILVTHKTVLLLLKNKKTEKVFNRFKKTAPHGANFKLVSGISRMSWRVVEENWNTDQVNQEIKRLQTATRYPFLLTLFMVSMADAAFCRLFGGAYVDMAIAFTATCVAFYVRHLLLKNQFNFYLCTTIVSFTACFISGLAVYLQFGVHPNLAFATCVLFLIPGIPLINSFTDLIDGNVTNGLVRGINAMLIAFSIALGMLGTLYIYNF</sequence>
<dbReference type="EMBL" id="JAASQL010000001">
    <property type="protein sequence ID" value="NIJ43888.1"/>
    <property type="molecule type" value="Genomic_DNA"/>
</dbReference>
<keyword evidence="3 7" id="KW-0812">Transmembrane</keyword>
<dbReference type="InterPro" id="IPR050539">
    <property type="entry name" value="ThrE_Dicarb/AminoAcid_Exp"/>
</dbReference>
<feature type="transmembrane region" description="Helical" evidence="7">
    <location>
        <begin position="119"/>
        <end position="138"/>
    </location>
</feature>
<feature type="transmembrane region" description="Helical" evidence="7">
    <location>
        <begin position="144"/>
        <end position="161"/>
    </location>
</feature>
<evidence type="ECO:0000313" key="10">
    <source>
        <dbReference type="Proteomes" id="UP000745859"/>
    </source>
</evidence>
<accession>A0ABX0U4U9</accession>
<evidence type="ECO:0000256" key="5">
    <source>
        <dbReference type="ARBA" id="ARBA00023136"/>
    </source>
</evidence>
<proteinExistence type="inferred from homology"/>